<feature type="compositionally biased region" description="Acidic residues" evidence="1">
    <location>
        <begin position="23"/>
        <end position="37"/>
    </location>
</feature>
<protein>
    <submittedName>
        <fullName evidence="2">Uncharacterized protein</fullName>
    </submittedName>
</protein>
<sequence>MVAGRSVDLNEHGRPVGLNEPLVEIDQDQDQEQDNQQ</sequence>
<reference evidence="2 3" key="1">
    <citation type="journal article" date="2018" name="Front. Plant Sci.">
        <title>Red Clover (Trifolium pratense) and Zigzag Clover (T. medium) - A Picture of Genomic Similarities and Differences.</title>
        <authorList>
            <person name="Dluhosova J."/>
            <person name="Istvanek J."/>
            <person name="Nedelnik J."/>
            <person name="Repkova J."/>
        </authorList>
    </citation>
    <scope>NUCLEOTIDE SEQUENCE [LARGE SCALE GENOMIC DNA]</scope>
    <source>
        <strain evidence="3">cv. 10/8</strain>
        <tissue evidence="2">Leaf</tissue>
    </source>
</reference>
<proteinExistence type="predicted"/>
<feature type="region of interest" description="Disordered" evidence="1">
    <location>
        <begin position="1"/>
        <end position="37"/>
    </location>
</feature>
<dbReference type="AlphaFoldDB" id="A0A392QZC4"/>
<evidence type="ECO:0000256" key="1">
    <source>
        <dbReference type="SAM" id="MobiDB-lite"/>
    </source>
</evidence>
<dbReference type="EMBL" id="LXQA010171188">
    <property type="protein sequence ID" value="MCI29234.1"/>
    <property type="molecule type" value="Genomic_DNA"/>
</dbReference>
<comment type="caution">
    <text evidence="2">The sequence shown here is derived from an EMBL/GenBank/DDBJ whole genome shotgun (WGS) entry which is preliminary data.</text>
</comment>
<feature type="non-terminal residue" evidence="2">
    <location>
        <position position="37"/>
    </location>
</feature>
<keyword evidence="3" id="KW-1185">Reference proteome</keyword>
<evidence type="ECO:0000313" key="3">
    <source>
        <dbReference type="Proteomes" id="UP000265520"/>
    </source>
</evidence>
<organism evidence="2 3">
    <name type="scientific">Trifolium medium</name>
    <dbReference type="NCBI Taxonomy" id="97028"/>
    <lineage>
        <taxon>Eukaryota</taxon>
        <taxon>Viridiplantae</taxon>
        <taxon>Streptophyta</taxon>
        <taxon>Embryophyta</taxon>
        <taxon>Tracheophyta</taxon>
        <taxon>Spermatophyta</taxon>
        <taxon>Magnoliopsida</taxon>
        <taxon>eudicotyledons</taxon>
        <taxon>Gunneridae</taxon>
        <taxon>Pentapetalae</taxon>
        <taxon>rosids</taxon>
        <taxon>fabids</taxon>
        <taxon>Fabales</taxon>
        <taxon>Fabaceae</taxon>
        <taxon>Papilionoideae</taxon>
        <taxon>50 kb inversion clade</taxon>
        <taxon>NPAAA clade</taxon>
        <taxon>Hologalegina</taxon>
        <taxon>IRL clade</taxon>
        <taxon>Trifolieae</taxon>
        <taxon>Trifolium</taxon>
    </lineage>
</organism>
<name>A0A392QZC4_9FABA</name>
<accession>A0A392QZC4</accession>
<dbReference type="Proteomes" id="UP000265520">
    <property type="component" value="Unassembled WGS sequence"/>
</dbReference>
<evidence type="ECO:0000313" key="2">
    <source>
        <dbReference type="EMBL" id="MCI29234.1"/>
    </source>
</evidence>